<keyword evidence="2" id="KW-0813">Transport</keyword>
<dbReference type="InterPro" id="IPR004853">
    <property type="entry name" value="Sugar_P_trans_dom"/>
</dbReference>
<feature type="transmembrane region" description="Helical" evidence="10">
    <location>
        <begin position="585"/>
        <end position="604"/>
    </location>
</feature>
<evidence type="ECO:0000313" key="13">
    <source>
        <dbReference type="Proteomes" id="UP000095767"/>
    </source>
</evidence>
<evidence type="ECO:0000256" key="3">
    <source>
        <dbReference type="ARBA" id="ARBA00022528"/>
    </source>
</evidence>
<dbReference type="Pfam" id="PF03151">
    <property type="entry name" value="TPT"/>
    <property type="match status" value="3"/>
</dbReference>
<dbReference type="GO" id="GO:0046943">
    <property type="term" value="F:carboxylic acid transmembrane transporter activity"/>
    <property type="evidence" value="ECO:0007669"/>
    <property type="project" value="UniProtKB-ARBA"/>
</dbReference>
<evidence type="ECO:0000256" key="9">
    <source>
        <dbReference type="SAM" id="MobiDB-lite"/>
    </source>
</evidence>
<feature type="transmembrane region" description="Helical" evidence="10">
    <location>
        <begin position="270"/>
        <end position="291"/>
    </location>
</feature>
<keyword evidence="12" id="KW-0670">Pyruvate</keyword>
<dbReference type="EMBL" id="LWDX02042319">
    <property type="protein sequence ID" value="OEL23510.1"/>
    <property type="molecule type" value="Genomic_DNA"/>
</dbReference>
<dbReference type="NCBIfam" id="TIGR00817">
    <property type="entry name" value="tpt"/>
    <property type="match status" value="1"/>
</dbReference>
<sequence>MPTSSPASKPLVDGSPGASAAERRDPHDLPVSQRQLLFVALHGAATRSKPTAGGSHAHLWPTCHSHRLPARLGLVAALKPSSESLARHHLAKASGNLVLSAAAASSLPPASRSSQDLRRGGAVTLHRTMQSAAAIGLVRPCAARPLVACPSHRRAGAGAVAGCGLRPVLPPRAFRLSARAGLVPSSPLEEEEKRRCGASRDVAASAAAAAQGAGEEAGGGLAKTLQLGALFGLWYLFNIYFNIYNKQFAVGTAIALFMWITGILKRPKISGSQLLAILPLAIVHTMGNLFTNMSLGKVAVSFTHTIKAMEPFFSVLLSAIFLGEFPTPWVVLSLVPIVGGVALASLTEASFNWIGFWSAMASNVTFQSRNVLSKKLMVKKEESLDNINLFSIITVMSFFLLAPVTLLTEGVKVSPAVLQSAGLNLKQIYTRSLIAAFCFHAYQQVSYMILARVSPVTHSVGNCVKRVVVIVTSVLFFRTPVSPVNSLDNTATPLASYGANKATTSMNGAGGGEAKAGGGLAKTTTSLQLGALFGLWHLFNTHSSKQVLRVLPFPMNITTAQLAVRTVVALFMWITVYTYYQNLPLLQLCVLVAQLAAILPLAIVHSMGNVFTNMSPGKVAVSFTHVDPARSMELRRNSFKVFLPVIIFQLLIPLVVLCPAQAVAFQYSRNALRGSLGTINLFSVITVMSFFLLALVTFLTEGVKFTPAVLHSAGLYLKQIYTKSLIDAFSFHAYQQVSYLFNLLHDMFVLYHWTGNICHNLLEFA</sequence>
<dbReference type="InterPro" id="IPR004696">
    <property type="entry name" value="Tpt_PEP_transl"/>
</dbReference>
<dbReference type="SUPFAM" id="SSF103481">
    <property type="entry name" value="Multidrug resistance efflux transporter EmrE"/>
    <property type="match status" value="1"/>
</dbReference>
<feature type="transmembrane region" description="Helical" evidence="10">
    <location>
        <begin position="387"/>
        <end position="408"/>
    </location>
</feature>
<dbReference type="GO" id="GO:0015605">
    <property type="term" value="F:organophosphate ester transmembrane transporter activity"/>
    <property type="evidence" value="ECO:0007669"/>
    <property type="project" value="UniProtKB-ARBA"/>
</dbReference>
<feature type="transmembrane region" description="Helical" evidence="10">
    <location>
        <begin position="562"/>
        <end position="579"/>
    </location>
</feature>
<dbReference type="InterPro" id="IPR050186">
    <property type="entry name" value="TPT_transporter"/>
</dbReference>
<keyword evidence="8 10" id="KW-0472">Membrane</keyword>
<dbReference type="GO" id="GO:0031969">
    <property type="term" value="C:chloroplast membrane"/>
    <property type="evidence" value="ECO:0007669"/>
    <property type="project" value="UniProtKB-SubCell"/>
</dbReference>
<feature type="transmembrane region" description="Helical" evidence="10">
    <location>
        <begin position="248"/>
        <end position="264"/>
    </location>
</feature>
<dbReference type="InterPro" id="IPR037185">
    <property type="entry name" value="EmrE-like"/>
</dbReference>
<evidence type="ECO:0000256" key="1">
    <source>
        <dbReference type="ARBA" id="ARBA00004508"/>
    </source>
</evidence>
<evidence type="ECO:0000256" key="2">
    <source>
        <dbReference type="ARBA" id="ARBA00022448"/>
    </source>
</evidence>
<organism evidence="12 13">
    <name type="scientific">Dichanthelium oligosanthes</name>
    <dbReference type="NCBI Taxonomy" id="888268"/>
    <lineage>
        <taxon>Eukaryota</taxon>
        <taxon>Viridiplantae</taxon>
        <taxon>Streptophyta</taxon>
        <taxon>Embryophyta</taxon>
        <taxon>Tracheophyta</taxon>
        <taxon>Spermatophyta</taxon>
        <taxon>Magnoliopsida</taxon>
        <taxon>Liliopsida</taxon>
        <taxon>Poales</taxon>
        <taxon>Poaceae</taxon>
        <taxon>PACMAD clade</taxon>
        <taxon>Panicoideae</taxon>
        <taxon>Panicodae</taxon>
        <taxon>Paniceae</taxon>
        <taxon>Dichantheliinae</taxon>
        <taxon>Dichanthelium</taxon>
    </lineage>
</organism>
<keyword evidence="3" id="KW-0150">Chloroplast</keyword>
<feature type="domain" description="Sugar phosphate transporter" evidence="11">
    <location>
        <begin position="225"/>
        <end position="487"/>
    </location>
</feature>
<feature type="transmembrane region" description="Helical" evidence="10">
    <location>
        <begin position="224"/>
        <end position="241"/>
    </location>
</feature>
<feature type="domain" description="Sugar phosphate transporter" evidence="11">
    <location>
        <begin position="527"/>
        <end position="626"/>
    </location>
</feature>
<feature type="transmembrane region" description="Helical" evidence="10">
    <location>
        <begin position="428"/>
        <end position="450"/>
    </location>
</feature>
<evidence type="ECO:0000313" key="12">
    <source>
        <dbReference type="EMBL" id="OEL23510.1"/>
    </source>
</evidence>
<evidence type="ECO:0000256" key="10">
    <source>
        <dbReference type="SAM" id="Phobius"/>
    </source>
</evidence>
<dbReference type="Proteomes" id="UP000095767">
    <property type="component" value="Unassembled WGS sequence"/>
</dbReference>
<dbReference type="OrthoDB" id="6418713at2759"/>
<evidence type="ECO:0000256" key="6">
    <source>
        <dbReference type="ARBA" id="ARBA00022946"/>
    </source>
</evidence>
<name>A0A1E5VEF0_9POAL</name>
<keyword evidence="13" id="KW-1185">Reference proteome</keyword>
<feature type="transmembrane region" description="Helical" evidence="10">
    <location>
        <begin position="641"/>
        <end position="667"/>
    </location>
</feature>
<keyword evidence="5 10" id="KW-0812">Transmembrane</keyword>
<comment type="subcellular location">
    <subcellularLocation>
        <location evidence="1">Plastid</location>
        <location evidence="1">Chloroplast membrane</location>
        <topology evidence="1">Multi-pass membrane protein</topology>
    </subcellularLocation>
</comment>
<keyword evidence="6" id="KW-0809">Transit peptide</keyword>
<comment type="caution">
    <text evidence="12">The sequence shown here is derived from an EMBL/GenBank/DDBJ whole genome shotgun (WGS) entry which is preliminary data.</text>
</comment>
<dbReference type="GO" id="GO:0015718">
    <property type="term" value="P:monocarboxylic acid transport"/>
    <property type="evidence" value="ECO:0007669"/>
    <property type="project" value="UniProtKB-ARBA"/>
</dbReference>
<evidence type="ECO:0000259" key="11">
    <source>
        <dbReference type="Pfam" id="PF03151"/>
    </source>
</evidence>
<feature type="transmembrane region" description="Helical" evidence="10">
    <location>
        <begin position="312"/>
        <end position="338"/>
    </location>
</feature>
<evidence type="ECO:0000256" key="5">
    <source>
        <dbReference type="ARBA" id="ARBA00022692"/>
    </source>
</evidence>
<keyword evidence="7 10" id="KW-1133">Transmembrane helix</keyword>
<feature type="transmembrane region" description="Helical" evidence="10">
    <location>
        <begin position="679"/>
        <end position="699"/>
    </location>
</feature>
<dbReference type="PANTHER" id="PTHR11132">
    <property type="entry name" value="SOLUTE CARRIER FAMILY 35"/>
    <property type="match status" value="1"/>
</dbReference>
<proteinExistence type="predicted"/>
<gene>
    <name evidence="12" type="ORF">BAE44_0015471</name>
</gene>
<feature type="region of interest" description="Disordered" evidence="9">
    <location>
        <begin position="1"/>
        <end position="29"/>
    </location>
</feature>
<reference evidence="12 13" key="1">
    <citation type="submission" date="2016-09" db="EMBL/GenBank/DDBJ databases">
        <title>The draft genome of Dichanthelium oligosanthes: A C3 panicoid grass species.</title>
        <authorList>
            <person name="Studer A.J."/>
            <person name="Schnable J.C."/>
            <person name="Brutnell T.P."/>
        </authorList>
    </citation>
    <scope>NUCLEOTIDE SEQUENCE [LARGE SCALE GENOMIC DNA]</scope>
    <source>
        <strain evidence="13">cv. Kellogg 1175</strain>
        <tissue evidence="12">Leaf</tissue>
    </source>
</reference>
<feature type="transmembrane region" description="Helical" evidence="10">
    <location>
        <begin position="350"/>
        <end position="366"/>
    </location>
</feature>
<protein>
    <submittedName>
        <fullName evidence="12">Phosphoenolpyruvate/phosphate translocator 1, chloroplastic</fullName>
    </submittedName>
</protein>
<evidence type="ECO:0000256" key="4">
    <source>
        <dbReference type="ARBA" id="ARBA00022640"/>
    </source>
</evidence>
<dbReference type="AlphaFoldDB" id="A0A1E5VEF0"/>
<accession>A0A1E5VEF0</accession>
<keyword evidence="4" id="KW-0934">Plastid</keyword>
<feature type="domain" description="Sugar phosphate transporter" evidence="11">
    <location>
        <begin position="668"/>
        <end position="740"/>
    </location>
</feature>
<evidence type="ECO:0000256" key="8">
    <source>
        <dbReference type="ARBA" id="ARBA00023136"/>
    </source>
</evidence>
<evidence type="ECO:0000256" key="7">
    <source>
        <dbReference type="ARBA" id="ARBA00022989"/>
    </source>
</evidence>